<evidence type="ECO:0000256" key="2">
    <source>
        <dbReference type="PROSITE-ProRule" id="PRU00059"/>
    </source>
</evidence>
<feature type="domain" description="Fibronectin type-III" evidence="4">
    <location>
        <begin position="344"/>
        <end position="438"/>
    </location>
</feature>
<feature type="domain" description="Fibronectin type-III" evidence="4">
    <location>
        <begin position="2126"/>
        <end position="2220"/>
    </location>
</feature>
<dbReference type="SMART" id="SM00042">
    <property type="entry name" value="CUB"/>
    <property type="match status" value="2"/>
</dbReference>
<evidence type="ECO:0000259" key="4">
    <source>
        <dbReference type="PROSITE" id="PS50853"/>
    </source>
</evidence>
<feature type="domain" description="Fibronectin type-III" evidence="4">
    <location>
        <begin position="1631"/>
        <end position="1725"/>
    </location>
</feature>
<protein>
    <recommendedName>
        <fullName evidence="7">Protein-tyrosine-phosphatase</fullName>
    </recommendedName>
</protein>
<feature type="domain" description="Fibronectin type-III" evidence="4">
    <location>
        <begin position="938"/>
        <end position="1032"/>
    </location>
</feature>
<dbReference type="SUPFAM" id="SSF49854">
    <property type="entry name" value="Spermadhesin, CUB domain"/>
    <property type="match status" value="2"/>
</dbReference>
<feature type="domain" description="Fibronectin type-III" evidence="4">
    <location>
        <begin position="839"/>
        <end position="933"/>
    </location>
</feature>
<feature type="domain" description="Fibronectin type-III" evidence="4">
    <location>
        <begin position="1334"/>
        <end position="1428"/>
    </location>
</feature>
<dbReference type="PROSITE" id="PS50853">
    <property type="entry name" value="FN3"/>
    <property type="match status" value="22"/>
</dbReference>
<dbReference type="Pfam" id="PF00041">
    <property type="entry name" value="fn3"/>
    <property type="match status" value="22"/>
</dbReference>
<dbReference type="Gene3D" id="2.60.120.290">
    <property type="entry name" value="Spermadhesin, CUB domain"/>
    <property type="match status" value="2"/>
</dbReference>
<dbReference type="SUPFAM" id="SSF49265">
    <property type="entry name" value="Fibronectin type III"/>
    <property type="match status" value="11"/>
</dbReference>
<feature type="domain" description="Fibronectin type-III" evidence="4">
    <location>
        <begin position="542"/>
        <end position="636"/>
    </location>
</feature>
<dbReference type="InterPro" id="IPR036116">
    <property type="entry name" value="FN3_sf"/>
</dbReference>
<dbReference type="PANTHER" id="PTHR46957:SF1">
    <property type="entry name" value="PHOSPHATIDYLINOSITOL PHOSPHATASE PTPRQ"/>
    <property type="match status" value="1"/>
</dbReference>
<feature type="domain" description="Fibronectin type-III" evidence="4">
    <location>
        <begin position="1928"/>
        <end position="2022"/>
    </location>
</feature>
<evidence type="ECO:0000259" key="3">
    <source>
        <dbReference type="PROSITE" id="PS01180"/>
    </source>
</evidence>
<dbReference type="InterPro" id="IPR000859">
    <property type="entry name" value="CUB_dom"/>
</dbReference>
<organism evidence="5 6">
    <name type="scientific">Porites lobata</name>
    <dbReference type="NCBI Taxonomy" id="104759"/>
    <lineage>
        <taxon>Eukaryota</taxon>
        <taxon>Metazoa</taxon>
        <taxon>Cnidaria</taxon>
        <taxon>Anthozoa</taxon>
        <taxon>Hexacorallia</taxon>
        <taxon>Scleractinia</taxon>
        <taxon>Fungiina</taxon>
        <taxon>Poritidae</taxon>
        <taxon>Porites</taxon>
    </lineage>
</organism>
<dbReference type="SMART" id="SM00060">
    <property type="entry name" value="FN3"/>
    <property type="match status" value="22"/>
</dbReference>
<feature type="domain" description="CUB" evidence="3">
    <location>
        <begin position="120"/>
        <end position="237"/>
    </location>
</feature>
<feature type="domain" description="CUB" evidence="3">
    <location>
        <begin position="1"/>
        <end position="115"/>
    </location>
</feature>
<dbReference type="PROSITE" id="PS01180">
    <property type="entry name" value="CUB"/>
    <property type="match status" value="2"/>
</dbReference>
<dbReference type="Gene3D" id="2.60.40.10">
    <property type="entry name" value="Immunoglobulins"/>
    <property type="match status" value="22"/>
</dbReference>
<keyword evidence="6" id="KW-1185">Reference proteome</keyword>
<feature type="domain" description="Fibronectin type-III" evidence="4">
    <location>
        <begin position="1235"/>
        <end position="1329"/>
    </location>
</feature>
<feature type="domain" description="Fibronectin type-III" evidence="4">
    <location>
        <begin position="1829"/>
        <end position="1923"/>
    </location>
</feature>
<keyword evidence="1" id="KW-1015">Disulfide bond</keyword>
<dbReference type="EMBL" id="CALNXK010000137">
    <property type="protein sequence ID" value="CAH3166573.1"/>
    <property type="molecule type" value="Genomic_DNA"/>
</dbReference>
<feature type="domain" description="Fibronectin type-III" evidence="4">
    <location>
        <begin position="740"/>
        <end position="834"/>
    </location>
</feature>
<accession>A0ABN8QR24</accession>
<dbReference type="CDD" id="cd00063">
    <property type="entry name" value="FN3"/>
    <property type="match status" value="22"/>
</dbReference>
<sequence>MATLTGTSGVITSPFYPGNYGNGQTCSWKITASSGKRVKLVVNDMDIEQGGSNCGKDYLQIQNGFLYGSGLSQGRLCGTRHRNSIFASYRETLIVRFVTDSSGPRRGFKATYTQVVPGPCPNMAILTGTSGIIKSPFYPGYYGNGQTCSWKITASSGKRVKLVITDMDIELGGSNCGKDYIQIQNGFLHGIGVPPGRLCGTLTSNSTFASYRETLIVRLVTDGSITRRGFKATYTQVALGPPSAPPANVRGHNTSSTSVWVDWDNVPLADQNGIILSYTVTYTALPNGSPKTAVVSAPTTQASLTGLTKYRNYSITVFASNAQGDGNISLPIIVLTDEDEPNAPPDNVQGHNTSSNSVWVNWDIVPVADQNGIVLTYTVMYTAFPGGILRTAIVKAPTTHVTLRSLEEYTNYSILVFASTVKGDGNASDPIIVTTDEDKPSAPPVNVQGHNTSSTSIWVDWDTVPVADQNGIILTYTVTYMTFPGGIPMTAVVSAPTTHVTLSSLEEYTNYSILVFASTVKGDGNASDAIIVPTDEDKPSAPPVNVQGHDISSTSIWVDWDTVPVADQNGIILSYTVTYTAFPGGIPRTAIVSAPTTHVTLRSLEEYTNYSILVFASTVRGDGNASDPIIVTTDEDKPNAPPVNVQGHNTSSTSILVDWDTVPVADQNGIILSYTVTYTALPGGISRTAIVSPQTTHVTLRGLEEYTNYSILVFASTVKGDGNASDPIIITTDEDKPNAPPVNVQGHDTSSTSIWVNWDTVPVVDQNGIILSYTVTYTALPSGIPRTAVMRAPTTHVTLRSLEEYTNYSIFVFASTVKGDGNASDPIIVTTDEDKPNAPPVNVKGHNTSSTSIWVCWDTVPVADQNGIILSYTVTYTALTDGITRTAVVSAPTTNVTLRGLEEYTDYSIFVFASTVKGDGNASDPIIVTTDEDKPNAPPVNVKGHNTSSTSIWVYWDTVPAADQNGIILSYTVTYTAFTDGIPRTAVVSAPTTNVTLRGLEEYTNYSIFVFASTVKGDGNASNPIIVTTDEDKPNAPPVNVKGHNTSSTSIWVHWDTVPVADQNGIILSYTVTYAALPGGIPRTAVVSAPITHVTLRGLEEYTNYSILVFASTVKGDGNANDSIIVTTDEDKPKAPPANVHGHNSSSTSIWVDWDSVPVVHQNGIILSYTVTYTALPGGIPRKALLSAPIAHVTLRGLEEYTNYSILVFASTVKGDGNASDPIIVTTDEDKPNAPPVQVQGHNTSSASIWVDWDTVPVADQNGIILSYTVTYTALTGGIPRTAVVSAPTTHVILRSLEEYTNYSIFVFASTVKGDGNASAPIIVTTDQDKPNAPPVNVQGHNTSSTSIWVDWETIPAADKNGIILSYTVTYTALPGGIPRTVVVSASRTHIALMGLEEYTNYNILVFASTVKGDGNASDPIIVTTDEDKPYAPPVNVQGHNKSSTSIWVDWDTVPEADQNGIILTYTVTYTALPGGIPRTAVVSAPITNVTLRGLEEYTNYSILVFASTVKGDGNASDPIIVTTDEDKPNVPPVKVQGHNTSSTSIWVNWDTVPVADQNGIILSYTVTYTASTGGIPRTAVVSAPTTHVTLRGLEEYTNYSIFVFASTMKGDGNASAPIIVTTDQDKPNAPPVNVQGHNTSSTSIWVDWETVPVADKNGIILSYTVTYTALPGGILRTAVVSASTTHIALMGLEEYTNYSILVFASTVKGDGNASDPIIVTTDEDKPNAPPVNVQGHNKSSTIIWVDWDTVPEADQNGIILTYTVTYTALTGGIPRTAVVSAPTTHVILRSLEEYTNYSIFVFASTVKGDGNASAPIIVTTDQDKPNAPPVNVQGHNTSSTSIWVDWETVPVADKNGIILSYTVTYTALPGGIPRTAVVSASTTHIALMGLEEYTNYNILVFASTVKGDGDASDPIIVTTDEDKPNSPPVNVVGHNTSSTSIWVDWDTVPVADQNGIILSYTVAYTALPGGIPRTAVVSATTTHVTLRGLEEYTNYSILVFASTAKGDGNTSDPIIVTTDEDKPSAPPVNVQGHNTSSTSIWLDWGTVPVVDQNGIILTYMVTYTELPGGISRTVVVSSPTTHIALTGLEEYTNYSILVFAATLKGVGNASDPIIVTTDEDKPNAPPVNVQGHNISSTSIWVHWRTVPVANQNGIILSYTVTYTALPGGISRTAIVSAPTTNLALRGLEEHTNYSILVFASTVKGDGNASDPIIVSTNEDRPNAPPANVKGHNTSSTSIWVDWGVVPAIDQNGIIQSYTLTYTALPGGIPRTAVVIAPTTHITLRGLEKYTNYSILVFASTVKGDGNASDPIIVTTDEDKPNAPPANVIGHNTSSTSIWVDWDTVPVADQNGIILSYTVAYTAFPVGIPRTAVVNVTTTHLALNGLEEYTNYSILVFASTVKGDGTMFLWLIKMELY</sequence>
<dbReference type="InterPro" id="IPR013783">
    <property type="entry name" value="Ig-like_fold"/>
</dbReference>
<gene>
    <name evidence="5" type="ORF">PLOB_00007737</name>
</gene>
<feature type="domain" description="Fibronectin type-III" evidence="4">
    <location>
        <begin position="2027"/>
        <end position="2121"/>
    </location>
</feature>
<feature type="domain" description="Fibronectin type-III" evidence="4">
    <location>
        <begin position="641"/>
        <end position="735"/>
    </location>
</feature>
<feature type="domain" description="Fibronectin type-III" evidence="4">
    <location>
        <begin position="443"/>
        <end position="537"/>
    </location>
</feature>
<proteinExistence type="predicted"/>
<comment type="caution">
    <text evidence="5">The sequence shown here is derived from an EMBL/GenBank/DDBJ whole genome shotgun (WGS) entry which is preliminary data.</text>
</comment>
<dbReference type="Pfam" id="PF00431">
    <property type="entry name" value="CUB"/>
    <property type="match status" value="2"/>
</dbReference>
<comment type="caution">
    <text evidence="2">Lacks conserved residue(s) required for the propagation of feature annotation.</text>
</comment>
<dbReference type="InterPro" id="IPR003961">
    <property type="entry name" value="FN3_dom"/>
</dbReference>
<feature type="domain" description="Fibronectin type-III" evidence="4">
    <location>
        <begin position="2225"/>
        <end position="2319"/>
    </location>
</feature>
<feature type="domain" description="Fibronectin type-III" evidence="4">
    <location>
        <begin position="245"/>
        <end position="339"/>
    </location>
</feature>
<dbReference type="Proteomes" id="UP001159405">
    <property type="component" value="Unassembled WGS sequence"/>
</dbReference>
<evidence type="ECO:0000256" key="1">
    <source>
        <dbReference type="ARBA" id="ARBA00023157"/>
    </source>
</evidence>
<dbReference type="InterPro" id="IPR035914">
    <property type="entry name" value="Sperma_CUB_dom_sf"/>
</dbReference>
<dbReference type="PANTHER" id="PTHR46957">
    <property type="entry name" value="CYTOKINE RECEPTOR"/>
    <property type="match status" value="1"/>
</dbReference>
<reference evidence="5 6" key="1">
    <citation type="submission" date="2022-05" db="EMBL/GenBank/DDBJ databases">
        <authorList>
            <consortium name="Genoscope - CEA"/>
            <person name="William W."/>
        </authorList>
    </citation>
    <scope>NUCLEOTIDE SEQUENCE [LARGE SCALE GENOMIC DNA]</scope>
</reference>
<feature type="domain" description="Fibronectin type-III" evidence="4">
    <location>
        <begin position="2324"/>
        <end position="2417"/>
    </location>
</feature>
<dbReference type="InterPro" id="IPR050713">
    <property type="entry name" value="RTP_Phos/Ushers"/>
</dbReference>
<name>A0ABN8QR24_9CNID</name>
<feature type="domain" description="Fibronectin type-III" evidence="4">
    <location>
        <begin position="1730"/>
        <end position="1824"/>
    </location>
</feature>
<evidence type="ECO:0000313" key="5">
    <source>
        <dbReference type="EMBL" id="CAH3166573.1"/>
    </source>
</evidence>
<feature type="domain" description="Fibronectin type-III" evidence="4">
    <location>
        <begin position="1433"/>
        <end position="1527"/>
    </location>
</feature>
<dbReference type="CDD" id="cd00041">
    <property type="entry name" value="CUB"/>
    <property type="match status" value="2"/>
</dbReference>
<feature type="domain" description="Fibronectin type-III" evidence="4">
    <location>
        <begin position="1037"/>
        <end position="1131"/>
    </location>
</feature>
<evidence type="ECO:0008006" key="7">
    <source>
        <dbReference type="Google" id="ProtNLM"/>
    </source>
</evidence>
<feature type="domain" description="Fibronectin type-III" evidence="4">
    <location>
        <begin position="1532"/>
        <end position="1626"/>
    </location>
</feature>
<feature type="domain" description="Fibronectin type-III" evidence="4">
    <location>
        <begin position="1136"/>
        <end position="1230"/>
    </location>
</feature>
<evidence type="ECO:0000313" key="6">
    <source>
        <dbReference type="Proteomes" id="UP001159405"/>
    </source>
</evidence>